<dbReference type="InterPro" id="IPR011701">
    <property type="entry name" value="MFS"/>
</dbReference>
<sequence length="402" mass="42910">MAPSPIHQPDGKRARQRRVAVYYTVAGLNSFATVLYFYYLYFFTRETFGFENRHNLWLAALQGGVYALGSWLGGKAAERLGYHRCLVTGLATMALALAAGPTVQAVAGHVVLMTVVTLGMACTWPALEALVNEGRDRHGIHHSVGLYNLVWASTGAVAYFVGGALLQQMGMGALYKLPLLLVLVELALALLAREAPQAPDSAHDPPRAEPATSPPPEGQRFLHMAWLANPAAYMAIQTLIAVMPEVAARLGLSTAEAGLCGSVWCFARLGAFGLLWRWSGWHYRSAWLLGSFLVLTLGFLLTVLAPSLLVLIPAQIGFGAALGLIYSSSLFYSMDAGETKGEHGGFHEAAIGLGNMTGPLVGALALQLTPQIPQSGTVGVTLLLAACGWGLWSIRPRDNPSS</sequence>
<evidence type="ECO:0000256" key="5">
    <source>
        <dbReference type="ARBA" id="ARBA00022989"/>
    </source>
</evidence>
<feature type="transmembrane region" description="Helical" evidence="8">
    <location>
        <begin position="20"/>
        <end position="42"/>
    </location>
</feature>
<feature type="transmembrane region" description="Helical" evidence="8">
    <location>
        <begin position="81"/>
        <end position="100"/>
    </location>
</feature>
<keyword evidence="10" id="KW-1185">Reference proteome</keyword>
<feature type="transmembrane region" description="Helical" evidence="8">
    <location>
        <begin position="54"/>
        <end position="74"/>
    </location>
</feature>
<keyword evidence="4 8" id="KW-0812">Transmembrane</keyword>
<dbReference type="Pfam" id="PF07690">
    <property type="entry name" value="MFS_1"/>
    <property type="match status" value="1"/>
</dbReference>
<protein>
    <submittedName>
        <fullName evidence="9">MFS transporter</fullName>
    </submittedName>
</protein>
<evidence type="ECO:0000256" key="8">
    <source>
        <dbReference type="SAM" id="Phobius"/>
    </source>
</evidence>
<evidence type="ECO:0000313" key="10">
    <source>
        <dbReference type="Proteomes" id="UP000477311"/>
    </source>
</evidence>
<feature type="transmembrane region" description="Helical" evidence="8">
    <location>
        <begin position="173"/>
        <end position="192"/>
    </location>
</feature>
<feature type="transmembrane region" description="Helical" evidence="8">
    <location>
        <begin position="287"/>
        <end position="310"/>
    </location>
</feature>
<evidence type="ECO:0000256" key="6">
    <source>
        <dbReference type="ARBA" id="ARBA00023136"/>
    </source>
</evidence>
<dbReference type="PANTHER" id="PTHR23517:SF3">
    <property type="entry name" value="INTEGRAL MEMBRANE TRANSPORT PROTEIN"/>
    <property type="match status" value="1"/>
</dbReference>
<keyword evidence="2" id="KW-0813">Transport</keyword>
<dbReference type="SUPFAM" id="SSF103473">
    <property type="entry name" value="MFS general substrate transporter"/>
    <property type="match status" value="2"/>
</dbReference>
<feature type="transmembrane region" description="Helical" evidence="8">
    <location>
        <begin position="316"/>
        <end position="334"/>
    </location>
</feature>
<gene>
    <name evidence="9" type="ORF">G4L39_11940</name>
</gene>
<evidence type="ECO:0000256" key="3">
    <source>
        <dbReference type="ARBA" id="ARBA00022475"/>
    </source>
</evidence>
<dbReference type="AlphaFoldDB" id="A0A6M1RRS6"/>
<reference evidence="9 10" key="1">
    <citation type="submission" date="2020-02" db="EMBL/GenBank/DDBJ databases">
        <title>Draft genome sequence of Limisphaera ngatamarikiensis NGM72.4T, a thermophilic Verrucomicrobia grouped in subdivision 3.</title>
        <authorList>
            <person name="Carere C.R."/>
            <person name="Steen J."/>
            <person name="Hugenholtz P."/>
            <person name="Stott M.B."/>
        </authorList>
    </citation>
    <scope>NUCLEOTIDE SEQUENCE [LARGE SCALE GENOMIC DNA]</scope>
    <source>
        <strain evidence="9 10">NGM72.4</strain>
    </source>
</reference>
<dbReference type="Gene3D" id="1.20.1250.20">
    <property type="entry name" value="MFS general substrate transporter like domains"/>
    <property type="match status" value="2"/>
</dbReference>
<evidence type="ECO:0000313" key="9">
    <source>
        <dbReference type="EMBL" id="NGO40097.1"/>
    </source>
</evidence>
<dbReference type="InterPro" id="IPR036259">
    <property type="entry name" value="MFS_trans_sf"/>
</dbReference>
<feature type="region of interest" description="Disordered" evidence="7">
    <location>
        <begin position="197"/>
        <end position="217"/>
    </location>
</feature>
<name>A0A6M1RRS6_9BACT</name>
<keyword evidence="6 8" id="KW-0472">Membrane</keyword>
<dbReference type="GO" id="GO:0022857">
    <property type="term" value="F:transmembrane transporter activity"/>
    <property type="evidence" value="ECO:0007669"/>
    <property type="project" value="InterPro"/>
</dbReference>
<dbReference type="InterPro" id="IPR050171">
    <property type="entry name" value="MFS_Transporters"/>
</dbReference>
<feature type="transmembrane region" description="Helical" evidence="8">
    <location>
        <begin position="372"/>
        <end position="392"/>
    </location>
</feature>
<dbReference type="EMBL" id="JAAKYA010000079">
    <property type="protein sequence ID" value="NGO40097.1"/>
    <property type="molecule type" value="Genomic_DNA"/>
</dbReference>
<comment type="caution">
    <text evidence="9">The sequence shown here is derived from an EMBL/GenBank/DDBJ whole genome shotgun (WGS) entry which is preliminary data.</text>
</comment>
<feature type="transmembrane region" description="Helical" evidence="8">
    <location>
        <begin position="148"/>
        <end position="167"/>
    </location>
</feature>
<dbReference type="PANTHER" id="PTHR23517">
    <property type="entry name" value="RESISTANCE PROTEIN MDTM, PUTATIVE-RELATED-RELATED"/>
    <property type="match status" value="1"/>
</dbReference>
<feature type="transmembrane region" description="Helical" evidence="8">
    <location>
        <begin position="346"/>
        <end position="366"/>
    </location>
</feature>
<keyword evidence="5 8" id="KW-1133">Transmembrane helix</keyword>
<evidence type="ECO:0000256" key="1">
    <source>
        <dbReference type="ARBA" id="ARBA00004651"/>
    </source>
</evidence>
<feature type="transmembrane region" description="Helical" evidence="8">
    <location>
        <begin position="106"/>
        <end position="127"/>
    </location>
</feature>
<keyword evidence="3" id="KW-1003">Cell membrane</keyword>
<dbReference type="Proteomes" id="UP000477311">
    <property type="component" value="Unassembled WGS sequence"/>
</dbReference>
<dbReference type="RefSeq" id="WP_165108410.1">
    <property type="nucleotide sequence ID" value="NZ_JAAKYA010000079.1"/>
</dbReference>
<comment type="subcellular location">
    <subcellularLocation>
        <location evidence="1">Cell membrane</location>
        <topology evidence="1">Multi-pass membrane protein</topology>
    </subcellularLocation>
</comment>
<evidence type="ECO:0000256" key="4">
    <source>
        <dbReference type="ARBA" id="ARBA00022692"/>
    </source>
</evidence>
<evidence type="ECO:0000256" key="7">
    <source>
        <dbReference type="SAM" id="MobiDB-lite"/>
    </source>
</evidence>
<accession>A0A6M1RRS6</accession>
<evidence type="ECO:0000256" key="2">
    <source>
        <dbReference type="ARBA" id="ARBA00022448"/>
    </source>
</evidence>
<organism evidence="9 10">
    <name type="scientific">Limisphaera ngatamarikiensis</name>
    <dbReference type="NCBI Taxonomy" id="1324935"/>
    <lineage>
        <taxon>Bacteria</taxon>
        <taxon>Pseudomonadati</taxon>
        <taxon>Verrucomicrobiota</taxon>
        <taxon>Verrucomicrobiia</taxon>
        <taxon>Limisphaerales</taxon>
        <taxon>Limisphaeraceae</taxon>
        <taxon>Limisphaera</taxon>
    </lineage>
</organism>
<dbReference type="GO" id="GO:0005886">
    <property type="term" value="C:plasma membrane"/>
    <property type="evidence" value="ECO:0007669"/>
    <property type="project" value="UniProtKB-SubCell"/>
</dbReference>
<proteinExistence type="predicted"/>